<feature type="region of interest" description="Disordered" evidence="1">
    <location>
        <begin position="143"/>
        <end position="166"/>
    </location>
</feature>
<proteinExistence type="predicted"/>
<evidence type="ECO:0000259" key="2">
    <source>
        <dbReference type="PROSITE" id="PS51841"/>
    </source>
</evidence>
<name>A0A075UK84_9PSEU</name>
<dbReference type="RefSeq" id="WP_038509394.1">
    <property type="nucleotide sequence ID" value="NZ_CP008953.1"/>
</dbReference>
<evidence type="ECO:0000256" key="1">
    <source>
        <dbReference type="SAM" id="MobiDB-lite"/>
    </source>
</evidence>
<accession>A0A075UK84</accession>
<dbReference type="HOGENOM" id="CLU_1599283_0_0_11"/>
<dbReference type="InterPro" id="IPR036415">
    <property type="entry name" value="Lamin_tail_dom_sf"/>
</dbReference>
<dbReference type="Gene3D" id="2.60.40.1260">
    <property type="entry name" value="Lamin Tail domain"/>
    <property type="match status" value="1"/>
</dbReference>
<feature type="compositionally biased region" description="Basic and acidic residues" evidence="1">
    <location>
        <begin position="147"/>
        <end position="156"/>
    </location>
</feature>
<dbReference type="Pfam" id="PF00932">
    <property type="entry name" value="LTD"/>
    <property type="match status" value="1"/>
</dbReference>
<dbReference type="EMBL" id="CP008953">
    <property type="protein sequence ID" value="AIG74582.1"/>
    <property type="molecule type" value="Genomic_DNA"/>
</dbReference>
<feature type="domain" description="LTD" evidence="2">
    <location>
        <begin position="18"/>
        <end position="125"/>
    </location>
</feature>
<dbReference type="InterPro" id="IPR001322">
    <property type="entry name" value="Lamin_tail_dom"/>
</dbReference>
<dbReference type="eggNOG" id="ENOG5031UAX">
    <property type="taxonomic scope" value="Bacteria"/>
</dbReference>
<organism evidence="3 4">
    <name type="scientific">Amycolatopsis japonica</name>
    <dbReference type="NCBI Taxonomy" id="208439"/>
    <lineage>
        <taxon>Bacteria</taxon>
        <taxon>Bacillati</taxon>
        <taxon>Actinomycetota</taxon>
        <taxon>Actinomycetes</taxon>
        <taxon>Pseudonocardiales</taxon>
        <taxon>Pseudonocardiaceae</taxon>
        <taxon>Amycolatopsis</taxon>
        <taxon>Amycolatopsis japonica group</taxon>
    </lineage>
</organism>
<keyword evidence="4" id="KW-1185">Reference proteome</keyword>
<protein>
    <submittedName>
        <fullName evidence="3">Conserved putative secreted protein</fullName>
    </submittedName>
</protein>
<evidence type="ECO:0000313" key="3">
    <source>
        <dbReference type="EMBL" id="AIG74582.1"/>
    </source>
</evidence>
<reference evidence="3 4" key="1">
    <citation type="journal article" date="2014" name="J. Biotechnol.">
        <title>Complete genome sequence of the actinobacterium Amycolatopsis japonica MG417-CF17(T) (=DSM 44213T) producing (S,S)-N,N'-ethylenediaminedisuccinic acid.</title>
        <authorList>
            <person name="Stegmann E."/>
            <person name="Albersmeier A."/>
            <person name="Spohn M."/>
            <person name="Gert H."/>
            <person name="Weber T."/>
            <person name="Wohlleben W."/>
            <person name="Kalinowski J."/>
            <person name="Ruckert C."/>
        </authorList>
    </citation>
    <scope>NUCLEOTIDE SEQUENCE [LARGE SCALE GENOMIC DNA]</scope>
    <source>
        <strain evidence="4">MG417-CF17 (DSM 44213)</strain>
    </source>
</reference>
<dbReference type="SUPFAM" id="SSF74853">
    <property type="entry name" value="Lamin A/C globular tail domain"/>
    <property type="match status" value="1"/>
</dbReference>
<dbReference type="AlphaFoldDB" id="A0A075UK84"/>
<gene>
    <name evidence="3" type="ORF">AJAP_08395</name>
</gene>
<sequence length="166" mass="16840">MTKPGSLFLLLALAGTPAPDTVRASSAKIHEVLGGPAGYIDLHNTGATTLDIGGWSVQACTGGATPVELAAMPAGSEIPAGDHFLITAQGFGGTMQQVVVEAIVGDGEILLDRRGARVDSVGWAPSSPCRENQAAVSCPGLAQSRDAVSRDTDNNKADFGCVRPAG</sequence>
<dbReference type="Proteomes" id="UP000028492">
    <property type="component" value="Chromosome"/>
</dbReference>
<evidence type="ECO:0000313" key="4">
    <source>
        <dbReference type="Proteomes" id="UP000028492"/>
    </source>
</evidence>
<dbReference type="PROSITE" id="PS51841">
    <property type="entry name" value="LTD"/>
    <property type="match status" value="1"/>
</dbReference>
<dbReference type="STRING" id="208439.AJAP_08395"/>
<dbReference type="KEGG" id="aja:AJAP_08395"/>